<dbReference type="GO" id="GO:0036221">
    <property type="term" value="F:UTP diphosphatase activity"/>
    <property type="evidence" value="ECO:0007669"/>
    <property type="project" value="RHEA"/>
</dbReference>
<name>A0A2S7T6K6_9FLAO</name>
<keyword evidence="6" id="KW-1185">Reference proteome</keyword>
<dbReference type="EC" id="3.6.1.9" evidence="4"/>
<keyword evidence="3 4" id="KW-0546">Nucleotide metabolism</keyword>
<dbReference type="NCBIfam" id="TIGR00172">
    <property type="entry name" value="maf"/>
    <property type="match status" value="1"/>
</dbReference>
<evidence type="ECO:0000256" key="3">
    <source>
        <dbReference type="ARBA" id="ARBA00023080"/>
    </source>
</evidence>
<dbReference type="HAMAP" id="MF_00528">
    <property type="entry name" value="Maf"/>
    <property type="match status" value="1"/>
</dbReference>
<organism evidence="5 6">
    <name type="scientific">Aureicoccus marinus</name>
    <dbReference type="NCBI Taxonomy" id="754435"/>
    <lineage>
        <taxon>Bacteria</taxon>
        <taxon>Pseudomonadati</taxon>
        <taxon>Bacteroidota</taxon>
        <taxon>Flavobacteriia</taxon>
        <taxon>Flavobacteriales</taxon>
        <taxon>Flavobacteriaceae</taxon>
        <taxon>Aureicoccus</taxon>
    </lineage>
</organism>
<comment type="cofactor">
    <cofactor evidence="1 4">
        <name>a divalent metal cation</name>
        <dbReference type="ChEBI" id="CHEBI:60240"/>
    </cofactor>
</comment>
<proteinExistence type="inferred from homology"/>
<evidence type="ECO:0000313" key="5">
    <source>
        <dbReference type="EMBL" id="PQJ15135.1"/>
    </source>
</evidence>
<reference evidence="6" key="1">
    <citation type="submission" date="2016-11" db="EMBL/GenBank/DDBJ databases">
        <title>Trade-off between light-utilization and light-protection in marine flavobacteria.</title>
        <authorList>
            <person name="Kumagai Y."/>
            <person name="Yoshizawa S."/>
            <person name="Kogure K."/>
        </authorList>
    </citation>
    <scope>NUCLEOTIDE SEQUENCE [LARGE SCALE GENOMIC DNA]</scope>
    <source>
        <strain evidence="6">SG-18</strain>
    </source>
</reference>
<dbReference type="PIRSF" id="PIRSF006305">
    <property type="entry name" value="Maf"/>
    <property type="match status" value="1"/>
</dbReference>
<dbReference type="SUPFAM" id="SSF52972">
    <property type="entry name" value="ITPase-like"/>
    <property type="match status" value="1"/>
</dbReference>
<comment type="similarity">
    <text evidence="4">Belongs to the Maf family. YhdE subfamily.</text>
</comment>
<evidence type="ECO:0000256" key="1">
    <source>
        <dbReference type="ARBA" id="ARBA00001968"/>
    </source>
</evidence>
<comment type="subcellular location">
    <subcellularLocation>
        <location evidence="4">Cytoplasm</location>
    </subcellularLocation>
</comment>
<sequence>MRPFLFNTLAQKELILASGSPRRKQLLTDLGFDFRVDARSVEENYPSELQGAEIAEYLAKLKASPFTPTEKQIIITSDTVVWHKGVSLAKAANKAEARSMLGALSGNWHEVISGLCLTTSNKQWVGSQTTRVKFTALSEEEIDYYIEQCQPFDKAGAYGIQEWIGLIGIEGIEGSYFNVVGLPVQLLYQQLASFV</sequence>
<comment type="caution">
    <text evidence="4">Lacks conserved residue(s) required for the propagation of feature annotation.</text>
</comment>
<dbReference type="InterPro" id="IPR003697">
    <property type="entry name" value="Maf-like"/>
</dbReference>
<keyword evidence="4" id="KW-0963">Cytoplasm</keyword>
<dbReference type="OrthoDB" id="9807767at2"/>
<comment type="function">
    <text evidence="4">Nucleoside triphosphate pyrophosphatase that hydrolyzes dTTP and UTP. May have a dual role in cell division arrest and in preventing the incorporation of modified nucleotides into cellular nucleic acids.</text>
</comment>
<evidence type="ECO:0000256" key="4">
    <source>
        <dbReference type="HAMAP-Rule" id="MF_00528"/>
    </source>
</evidence>
<feature type="site" description="Important for substrate specificity" evidence="4">
    <location>
        <position position="161"/>
    </location>
</feature>
<dbReference type="GO" id="GO:0009117">
    <property type="term" value="P:nucleotide metabolic process"/>
    <property type="evidence" value="ECO:0007669"/>
    <property type="project" value="UniProtKB-KW"/>
</dbReference>
<evidence type="ECO:0000313" key="6">
    <source>
        <dbReference type="Proteomes" id="UP000239366"/>
    </source>
</evidence>
<feature type="site" description="Important for substrate specificity" evidence="4">
    <location>
        <position position="22"/>
    </location>
</feature>
<dbReference type="GO" id="GO:0005737">
    <property type="term" value="C:cytoplasm"/>
    <property type="evidence" value="ECO:0007669"/>
    <property type="project" value="UniProtKB-SubCell"/>
</dbReference>
<gene>
    <name evidence="5" type="ORF">BST99_04785</name>
</gene>
<dbReference type="RefSeq" id="WP_105000788.1">
    <property type="nucleotide sequence ID" value="NZ_MQVX01000001.1"/>
</dbReference>
<comment type="catalytic activity">
    <reaction evidence="4">
        <text>UTP + H2O = UMP + diphosphate + H(+)</text>
        <dbReference type="Rhea" id="RHEA:29395"/>
        <dbReference type="ChEBI" id="CHEBI:15377"/>
        <dbReference type="ChEBI" id="CHEBI:15378"/>
        <dbReference type="ChEBI" id="CHEBI:33019"/>
        <dbReference type="ChEBI" id="CHEBI:46398"/>
        <dbReference type="ChEBI" id="CHEBI:57865"/>
        <dbReference type="EC" id="3.6.1.9"/>
    </reaction>
</comment>
<comment type="caution">
    <text evidence="5">The sequence shown here is derived from an EMBL/GenBank/DDBJ whole genome shotgun (WGS) entry which is preliminary data.</text>
</comment>
<dbReference type="EMBL" id="MQVX01000001">
    <property type="protein sequence ID" value="PQJ15135.1"/>
    <property type="molecule type" value="Genomic_DNA"/>
</dbReference>
<dbReference type="CDD" id="cd00555">
    <property type="entry name" value="Maf"/>
    <property type="match status" value="1"/>
</dbReference>
<evidence type="ECO:0000256" key="2">
    <source>
        <dbReference type="ARBA" id="ARBA00022801"/>
    </source>
</evidence>
<keyword evidence="2 4" id="KW-0378">Hydrolase</keyword>
<accession>A0A2S7T6K6</accession>
<dbReference type="Gene3D" id="3.90.950.10">
    <property type="match status" value="1"/>
</dbReference>
<dbReference type="GO" id="GO:0036218">
    <property type="term" value="F:dTTP diphosphatase activity"/>
    <property type="evidence" value="ECO:0007669"/>
    <property type="project" value="RHEA"/>
</dbReference>
<dbReference type="AlphaFoldDB" id="A0A2S7T6K6"/>
<protein>
    <recommendedName>
        <fullName evidence="4">dTTP/UTP pyrophosphatase</fullName>
        <shortName evidence="4">dTTPase/UTPase</shortName>
        <ecNumber evidence="4">3.6.1.9</ecNumber>
    </recommendedName>
    <alternativeName>
        <fullName evidence="4">Nucleoside triphosphate pyrophosphatase</fullName>
    </alternativeName>
    <alternativeName>
        <fullName evidence="4">Nucleotide pyrophosphatase</fullName>
        <shortName evidence="4">Nucleotide PPase</shortName>
    </alternativeName>
</protein>
<feature type="active site" description="Proton acceptor" evidence="4">
    <location>
        <position position="78"/>
    </location>
</feature>
<dbReference type="Proteomes" id="UP000239366">
    <property type="component" value="Unassembled WGS sequence"/>
</dbReference>
<comment type="catalytic activity">
    <reaction evidence="4">
        <text>dTTP + H2O = dTMP + diphosphate + H(+)</text>
        <dbReference type="Rhea" id="RHEA:28534"/>
        <dbReference type="ChEBI" id="CHEBI:15377"/>
        <dbReference type="ChEBI" id="CHEBI:15378"/>
        <dbReference type="ChEBI" id="CHEBI:33019"/>
        <dbReference type="ChEBI" id="CHEBI:37568"/>
        <dbReference type="ChEBI" id="CHEBI:63528"/>
        <dbReference type="EC" id="3.6.1.9"/>
    </reaction>
</comment>
<dbReference type="PANTHER" id="PTHR43213:SF5">
    <property type="entry name" value="BIFUNCTIONAL DTTP_UTP PYROPHOSPHATASE_METHYLTRANSFERASE PROTEIN-RELATED"/>
    <property type="match status" value="1"/>
</dbReference>
<dbReference type="InterPro" id="IPR029001">
    <property type="entry name" value="ITPase-like_fam"/>
</dbReference>
<dbReference type="PANTHER" id="PTHR43213">
    <property type="entry name" value="BIFUNCTIONAL DTTP/UTP PYROPHOSPHATASE/METHYLTRANSFERASE PROTEIN-RELATED"/>
    <property type="match status" value="1"/>
</dbReference>
<feature type="site" description="Important for substrate specificity" evidence="4">
    <location>
        <position position="79"/>
    </location>
</feature>
<dbReference type="Pfam" id="PF02545">
    <property type="entry name" value="Maf"/>
    <property type="match status" value="1"/>
</dbReference>